<keyword evidence="4" id="KW-0963">Cytoplasm</keyword>
<protein>
    <submittedName>
        <fullName evidence="6">Golgi to ER traffic protein 4 homolog</fullName>
    </submittedName>
</protein>
<dbReference type="FunFam" id="1.25.40.10:FF:000060">
    <property type="entry name" value="Golgi to ER traffic protein 4 homolog"/>
    <property type="match status" value="1"/>
</dbReference>
<evidence type="ECO:0000313" key="6">
    <source>
        <dbReference type="EMBL" id="JAD06269.1"/>
    </source>
</evidence>
<reference evidence="6" key="1">
    <citation type="submission" date="2014-11" db="EMBL/GenBank/DDBJ databases">
        <authorList>
            <person name="Geib S."/>
        </authorList>
    </citation>
    <scope>NUCLEOTIDE SEQUENCE</scope>
</reference>
<name>A0A0A1X4M5_ZEUCU</name>
<reference evidence="6" key="2">
    <citation type="journal article" date="2015" name="Gigascience">
        <title>Reconstructing a comprehensive transcriptome assembly of a white-pupal translocated strain of the pest fruit fly Bactrocera cucurbitae.</title>
        <authorList>
            <person name="Sim S.B."/>
            <person name="Calla B."/>
            <person name="Hall B."/>
            <person name="DeRego T."/>
            <person name="Geib S.M."/>
        </authorList>
    </citation>
    <scope>NUCLEOTIDE SEQUENCE</scope>
</reference>
<evidence type="ECO:0000256" key="5">
    <source>
        <dbReference type="SAM" id="MobiDB-lite"/>
    </source>
</evidence>
<dbReference type="EMBL" id="GBXI01008023">
    <property type="protein sequence ID" value="JAD06269.1"/>
    <property type="molecule type" value="Transcribed_RNA"/>
</dbReference>
<feature type="compositionally biased region" description="Polar residues" evidence="5">
    <location>
        <begin position="321"/>
        <end position="346"/>
    </location>
</feature>
<dbReference type="Pfam" id="PF04190">
    <property type="entry name" value="GET4"/>
    <property type="match status" value="1"/>
</dbReference>
<comment type="subcellular location">
    <subcellularLocation>
        <location evidence="1">Cytoplasm</location>
        <location evidence="1">Cytosol</location>
    </subcellularLocation>
</comment>
<dbReference type="PANTHER" id="PTHR12875:SF0">
    <property type="entry name" value="GOLGI TO ER TRAFFIC PROTEIN 4 HOMOLOG"/>
    <property type="match status" value="1"/>
</dbReference>
<sequence>MTATAADRGAQRGVSRVLVKLENSIESGNYYEAHQMYRTLYFRYTGQQKYEDCLDLLWSGAMKLVSKQQETSAADLSLLLIDTLDKRGSTENNASNDGDIWIKRLGTLIGLLSHTTVERETLISRAIKWSSDMSGNTLGHPNMHKAIAQVFWAEGNYEQARHHFLLSRDGNLCGRILIKIHKNKGYANELDLFIVQAVLQQLCLKDRKTAEDTFISFTTNHSSIRRKEAPFKQPLLNFVHFLFRCIDTGRHDTFRALCDLYKPSLNRDPSFEKYLVKIGIHFFGVAPPPTMTGGGLMGGMFGDLFTRLFQGFDDDDDDDNQQGPQARPNSNARLRTGGASNSVNLD</sequence>
<keyword evidence="3" id="KW-0813">Transport</keyword>
<evidence type="ECO:0000256" key="1">
    <source>
        <dbReference type="ARBA" id="ARBA00004514"/>
    </source>
</evidence>
<organism evidence="6">
    <name type="scientific">Zeugodacus cucurbitae</name>
    <name type="common">Melon fruit fly</name>
    <name type="synonym">Bactrocera cucurbitae</name>
    <dbReference type="NCBI Taxonomy" id="28588"/>
    <lineage>
        <taxon>Eukaryota</taxon>
        <taxon>Metazoa</taxon>
        <taxon>Ecdysozoa</taxon>
        <taxon>Arthropoda</taxon>
        <taxon>Hexapoda</taxon>
        <taxon>Insecta</taxon>
        <taxon>Pterygota</taxon>
        <taxon>Neoptera</taxon>
        <taxon>Endopterygota</taxon>
        <taxon>Diptera</taxon>
        <taxon>Brachycera</taxon>
        <taxon>Muscomorpha</taxon>
        <taxon>Tephritoidea</taxon>
        <taxon>Tephritidae</taxon>
        <taxon>Zeugodacus</taxon>
        <taxon>Zeugodacus</taxon>
    </lineage>
</organism>
<dbReference type="AlphaFoldDB" id="A0A0A1X4M5"/>
<accession>A0A0A1X4M5</accession>
<dbReference type="OrthoDB" id="10252405at2759"/>
<dbReference type="GO" id="GO:0071818">
    <property type="term" value="C:BAT3 complex"/>
    <property type="evidence" value="ECO:0007669"/>
    <property type="project" value="TreeGrafter"/>
</dbReference>
<feature type="region of interest" description="Disordered" evidence="5">
    <location>
        <begin position="314"/>
        <end position="346"/>
    </location>
</feature>
<proteinExistence type="inferred from homology"/>
<comment type="similarity">
    <text evidence="2">Belongs to the GET4 family.</text>
</comment>
<dbReference type="Gene3D" id="1.25.40.10">
    <property type="entry name" value="Tetratricopeptide repeat domain"/>
    <property type="match status" value="1"/>
</dbReference>
<dbReference type="GO" id="GO:0045048">
    <property type="term" value="P:protein insertion into ER membrane"/>
    <property type="evidence" value="ECO:0007669"/>
    <property type="project" value="InterPro"/>
</dbReference>
<gene>
    <name evidence="6" type="primary">CG9853</name>
    <name evidence="6" type="ORF">g.5245</name>
</gene>
<dbReference type="PANTHER" id="PTHR12875">
    <property type="entry name" value="GOLGI TO ER TRAFFIC PROTEIN 4 HOMOLOG"/>
    <property type="match status" value="1"/>
</dbReference>
<dbReference type="GeneID" id="105218126"/>
<evidence type="ECO:0000256" key="3">
    <source>
        <dbReference type="ARBA" id="ARBA00022448"/>
    </source>
</evidence>
<dbReference type="InterPro" id="IPR007317">
    <property type="entry name" value="GET4"/>
</dbReference>
<dbReference type="InterPro" id="IPR011990">
    <property type="entry name" value="TPR-like_helical_dom_sf"/>
</dbReference>
<evidence type="ECO:0000256" key="4">
    <source>
        <dbReference type="ARBA" id="ARBA00022490"/>
    </source>
</evidence>
<evidence type="ECO:0000256" key="2">
    <source>
        <dbReference type="ARBA" id="ARBA00005351"/>
    </source>
</evidence>